<dbReference type="PROSITE" id="PS00874">
    <property type="entry name" value="T2SP_F"/>
    <property type="match status" value="1"/>
</dbReference>
<feature type="domain" description="Type II secretion system protein GspF" evidence="12">
    <location>
        <begin position="70"/>
        <end position="193"/>
    </location>
</feature>
<feature type="transmembrane region" description="Helical" evidence="11">
    <location>
        <begin position="222"/>
        <end position="242"/>
    </location>
</feature>
<keyword evidence="3 9" id="KW-0813">Transport</keyword>
<dbReference type="PANTHER" id="PTHR30012">
    <property type="entry name" value="GENERAL SECRETION PATHWAY PROTEIN"/>
    <property type="match status" value="1"/>
</dbReference>
<keyword evidence="7 11" id="KW-1133">Transmembrane helix</keyword>
<comment type="similarity">
    <text evidence="2 9">Belongs to the GSP F family.</text>
</comment>
<name>W7YNT0_9BACL</name>
<accession>W7YNT0</accession>
<dbReference type="eggNOG" id="COG1459">
    <property type="taxonomic scope" value="Bacteria"/>
</dbReference>
<evidence type="ECO:0000256" key="8">
    <source>
        <dbReference type="ARBA" id="ARBA00023136"/>
    </source>
</evidence>
<dbReference type="Gene3D" id="1.20.81.30">
    <property type="entry name" value="Type II secretion system (T2SS), domain F"/>
    <property type="match status" value="2"/>
</dbReference>
<keyword evidence="5" id="KW-0997">Cell inner membrane</keyword>
<evidence type="ECO:0000256" key="3">
    <source>
        <dbReference type="ARBA" id="ARBA00022448"/>
    </source>
</evidence>
<dbReference type="STRING" id="1236976.JCM16418_3399"/>
<evidence type="ECO:0000256" key="9">
    <source>
        <dbReference type="RuleBase" id="RU003923"/>
    </source>
</evidence>
<evidence type="ECO:0000256" key="7">
    <source>
        <dbReference type="ARBA" id="ARBA00022989"/>
    </source>
</evidence>
<keyword evidence="14" id="KW-1185">Reference proteome</keyword>
<dbReference type="AlphaFoldDB" id="W7YNT0"/>
<reference evidence="13 14" key="1">
    <citation type="journal article" date="2014" name="Genome Announc.">
        <title>Draft Genome Sequence of Paenibacillus pini JCM 16418T, Isolated from the Rhizosphere of Pine Tree.</title>
        <authorList>
            <person name="Yuki M."/>
            <person name="Oshima K."/>
            <person name="Suda W."/>
            <person name="Oshida Y."/>
            <person name="Kitamura K."/>
            <person name="Iida Y."/>
            <person name="Hattori M."/>
            <person name="Ohkuma M."/>
        </authorList>
    </citation>
    <scope>NUCLEOTIDE SEQUENCE [LARGE SCALE GENOMIC DNA]</scope>
    <source>
        <strain evidence="13 14">JCM 16418</strain>
    </source>
</reference>
<dbReference type="InterPro" id="IPR042094">
    <property type="entry name" value="T2SS_GspF_sf"/>
</dbReference>
<feature type="region of interest" description="Disordered" evidence="10">
    <location>
        <begin position="1"/>
        <end position="20"/>
    </location>
</feature>
<dbReference type="Proteomes" id="UP000019364">
    <property type="component" value="Unassembled WGS sequence"/>
</dbReference>
<dbReference type="InterPro" id="IPR018076">
    <property type="entry name" value="T2SS_GspF_dom"/>
</dbReference>
<dbReference type="GO" id="GO:0005886">
    <property type="term" value="C:plasma membrane"/>
    <property type="evidence" value="ECO:0007669"/>
    <property type="project" value="UniProtKB-SubCell"/>
</dbReference>
<dbReference type="EMBL" id="BAVZ01000010">
    <property type="protein sequence ID" value="GAF09273.1"/>
    <property type="molecule type" value="Genomic_DNA"/>
</dbReference>
<evidence type="ECO:0000256" key="10">
    <source>
        <dbReference type="SAM" id="MobiDB-lite"/>
    </source>
</evidence>
<comment type="caution">
    <text evidence="13">The sequence shown here is derived from an EMBL/GenBank/DDBJ whole genome shotgun (WGS) entry which is preliminary data.</text>
</comment>
<feature type="transmembrane region" description="Helical" evidence="11">
    <location>
        <begin position="376"/>
        <end position="397"/>
    </location>
</feature>
<evidence type="ECO:0000256" key="2">
    <source>
        <dbReference type="ARBA" id="ARBA00005745"/>
    </source>
</evidence>
<dbReference type="PANTHER" id="PTHR30012:SF0">
    <property type="entry name" value="TYPE II SECRETION SYSTEM PROTEIN F-RELATED"/>
    <property type="match status" value="1"/>
</dbReference>
<evidence type="ECO:0000256" key="1">
    <source>
        <dbReference type="ARBA" id="ARBA00004429"/>
    </source>
</evidence>
<feature type="domain" description="Type II secretion system protein GspF" evidence="12">
    <location>
        <begin position="274"/>
        <end position="395"/>
    </location>
</feature>
<evidence type="ECO:0000256" key="11">
    <source>
        <dbReference type="SAM" id="Phobius"/>
    </source>
</evidence>
<evidence type="ECO:0000256" key="4">
    <source>
        <dbReference type="ARBA" id="ARBA00022475"/>
    </source>
</evidence>
<dbReference type="GO" id="GO:0009306">
    <property type="term" value="P:protein secretion"/>
    <property type="evidence" value="ECO:0007669"/>
    <property type="project" value="InterPro"/>
</dbReference>
<evidence type="ECO:0000313" key="13">
    <source>
        <dbReference type="EMBL" id="GAF09273.1"/>
    </source>
</evidence>
<dbReference type="InterPro" id="IPR001992">
    <property type="entry name" value="T2SS_GspF/T4SS_PilC_CS"/>
</dbReference>
<evidence type="ECO:0000313" key="14">
    <source>
        <dbReference type="Proteomes" id="UP000019364"/>
    </source>
</evidence>
<organism evidence="13 14">
    <name type="scientific">Paenibacillus pini JCM 16418</name>
    <dbReference type="NCBI Taxonomy" id="1236976"/>
    <lineage>
        <taxon>Bacteria</taxon>
        <taxon>Bacillati</taxon>
        <taxon>Bacillota</taxon>
        <taxon>Bacilli</taxon>
        <taxon>Bacillales</taxon>
        <taxon>Paenibacillaceae</taxon>
        <taxon>Paenibacillus</taxon>
    </lineage>
</organism>
<dbReference type="OrthoDB" id="9805682at2"/>
<sequence length="404" mass="44875">MAQFNYIGRDRSGKSRKGKITSSAKKDAVVQLREKGIAVSEIIELESNIFNKEVSLSIGSPVKTQDFVVYLRQFSTLIVAGISVVEATRILAQQTASKALRKALMNVEEELRSGKPLSVAAAVHEKIFPPMFINLVQAGEATGNLDETLDRLATFFEKQHYGMQKVKSALTYPIAIGIVAIVVVIFLLTNIVPTFATMFAQFDAELPTITKIVLAISNWMQSFWWVIILLFIALIVLALIILKNSYSKYYLDYAILKMPIFGKLVQKSVIARMTRTLSSLFKSSVPILEALSIVEKVVMNEVMIGVLRESRASLESGKSLSDPMKQHWIFPPMVTQMIAIGEQSGSLDLMLEKVSDFYEKEVDATADALKGLIEPLMIIFLAGVVGFIVLSIIVPMFDIFNHVK</sequence>
<keyword evidence="8 11" id="KW-0472">Membrane</keyword>
<evidence type="ECO:0000259" key="12">
    <source>
        <dbReference type="Pfam" id="PF00482"/>
    </source>
</evidence>
<dbReference type="Pfam" id="PF00482">
    <property type="entry name" value="T2SSF"/>
    <property type="match status" value="2"/>
</dbReference>
<keyword evidence="6 9" id="KW-0812">Transmembrane</keyword>
<dbReference type="FunFam" id="1.20.81.30:FF:000001">
    <property type="entry name" value="Type II secretion system protein F"/>
    <property type="match status" value="2"/>
</dbReference>
<dbReference type="PRINTS" id="PR00812">
    <property type="entry name" value="BCTERIALGSPF"/>
</dbReference>
<proteinExistence type="inferred from homology"/>
<keyword evidence="4" id="KW-1003">Cell membrane</keyword>
<gene>
    <name evidence="13" type="ORF">JCM16418_3399</name>
</gene>
<dbReference type="RefSeq" id="WP_036650538.1">
    <property type="nucleotide sequence ID" value="NZ_BAVZ01000010.1"/>
</dbReference>
<feature type="transmembrane region" description="Helical" evidence="11">
    <location>
        <begin position="169"/>
        <end position="202"/>
    </location>
</feature>
<evidence type="ECO:0000256" key="6">
    <source>
        <dbReference type="ARBA" id="ARBA00022692"/>
    </source>
</evidence>
<evidence type="ECO:0000256" key="5">
    <source>
        <dbReference type="ARBA" id="ARBA00022519"/>
    </source>
</evidence>
<comment type="subcellular location">
    <subcellularLocation>
        <location evidence="1">Cell inner membrane</location>
        <topology evidence="1">Multi-pass membrane protein</topology>
    </subcellularLocation>
    <subcellularLocation>
        <location evidence="9">Cell membrane</location>
        <topology evidence="9">Multi-pass membrane protein</topology>
    </subcellularLocation>
</comment>
<protein>
    <submittedName>
        <fullName evidence="13">Type IV fimbrial assembly protein PilC</fullName>
    </submittedName>
</protein>
<dbReference type="InterPro" id="IPR003004">
    <property type="entry name" value="GspF/PilC"/>
</dbReference>